<dbReference type="SUPFAM" id="SSF53182">
    <property type="entry name" value="Pyrrolidone carboxyl peptidase (pyroglutamate aminopeptidase)"/>
    <property type="match status" value="1"/>
</dbReference>
<dbReference type="Gene3D" id="3.40.630.20">
    <property type="entry name" value="Peptidase C15, pyroglutamyl peptidase I-like"/>
    <property type="match status" value="1"/>
</dbReference>
<dbReference type="AlphaFoldDB" id="A0A9E7DCT3"/>
<keyword evidence="6" id="KW-0788">Thiol protease</keyword>
<evidence type="ECO:0000256" key="7">
    <source>
        <dbReference type="ARBA" id="ARBA00030836"/>
    </source>
</evidence>
<dbReference type="KEGG" id="agh:M3I41_04055"/>
<dbReference type="InterPro" id="IPR000816">
    <property type="entry name" value="Peptidase_C15"/>
</dbReference>
<evidence type="ECO:0000256" key="4">
    <source>
        <dbReference type="ARBA" id="ARBA00022670"/>
    </source>
</evidence>
<organism evidence="9 10">
    <name type="scientific">Actinomyces graevenitzii</name>
    <dbReference type="NCBI Taxonomy" id="55565"/>
    <lineage>
        <taxon>Bacteria</taxon>
        <taxon>Bacillati</taxon>
        <taxon>Actinomycetota</taxon>
        <taxon>Actinomycetes</taxon>
        <taxon>Actinomycetales</taxon>
        <taxon>Actinomycetaceae</taxon>
        <taxon>Actinomyces</taxon>
    </lineage>
</organism>
<evidence type="ECO:0000256" key="5">
    <source>
        <dbReference type="ARBA" id="ARBA00022801"/>
    </source>
</evidence>
<reference evidence="9" key="1">
    <citation type="submission" date="2022-05" db="EMBL/GenBank/DDBJ databases">
        <title>Using nanopore sequencing to obtain complete genomes from saliva samples.</title>
        <authorList>
            <person name="Baker J.L."/>
        </authorList>
    </citation>
    <scope>NUCLEOTIDE SEQUENCE</scope>
    <source>
        <strain evidence="9">JCVI-JB-Ag32</strain>
    </source>
</reference>
<evidence type="ECO:0000256" key="6">
    <source>
        <dbReference type="ARBA" id="ARBA00022807"/>
    </source>
</evidence>
<dbReference type="InterPro" id="IPR036440">
    <property type="entry name" value="Peptidase_C15-like_sf"/>
</dbReference>
<dbReference type="PANTHER" id="PTHR23402:SF1">
    <property type="entry name" value="PYROGLUTAMYL-PEPTIDASE I"/>
    <property type="match status" value="1"/>
</dbReference>
<dbReference type="GO" id="GO:0016920">
    <property type="term" value="F:pyroglutamyl-peptidase activity"/>
    <property type="evidence" value="ECO:0007669"/>
    <property type="project" value="InterPro"/>
</dbReference>
<dbReference type="InterPro" id="IPR016125">
    <property type="entry name" value="Peptidase_C15-like"/>
</dbReference>
<name>A0A9E7DCT3_9ACTO</name>
<keyword evidence="3" id="KW-0963">Cytoplasm</keyword>
<evidence type="ECO:0000256" key="2">
    <source>
        <dbReference type="ARBA" id="ARBA00019191"/>
    </source>
</evidence>
<dbReference type="PRINTS" id="PR00706">
    <property type="entry name" value="PYROGLUPTASE"/>
</dbReference>
<keyword evidence="4" id="KW-0645">Protease</keyword>
<protein>
    <recommendedName>
        <fullName evidence="2">Pyrrolidone-carboxylate peptidase</fullName>
    </recommendedName>
    <alternativeName>
        <fullName evidence="7">5-oxoprolyl-peptidase</fullName>
    </alternativeName>
    <alternativeName>
        <fullName evidence="8">Pyroglutamyl-peptidase I</fullName>
    </alternativeName>
</protein>
<evidence type="ECO:0000256" key="1">
    <source>
        <dbReference type="ARBA" id="ARBA00006641"/>
    </source>
</evidence>
<proteinExistence type="inferred from homology"/>
<comment type="similarity">
    <text evidence="1">Belongs to the peptidase C15 family.</text>
</comment>
<evidence type="ECO:0000313" key="9">
    <source>
        <dbReference type="EMBL" id="UQF80444.1"/>
    </source>
</evidence>
<accession>A0A9E7DCT3</accession>
<dbReference type="EMBL" id="CP097095">
    <property type="protein sequence ID" value="UQF80444.1"/>
    <property type="molecule type" value="Genomic_DNA"/>
</dbReference>
<dbReference type="CDD" id="cd00501">
    <property type="entry name" value="Peptidase_C15"/>
    <property type="match status" value="1"/>
</dbReference>
<dbReference type="Proteomes" id="UP000830236">
    <property type="component" value="Chromosome"/>
</dbReference>
<dbReference type="GO" id="GO:0006508">
    <property type="term" value="P:proteolysis"/>
    <property type="evidence" value="ECO:0007669"/>
    <property type="project" value="UniProtKB-KW"/>
</dbReference>
<evidence type="ECO:0000313" key="10">
    <source>
        <dbReference type="Proteomes" id="UP000830236"/>
    </source>
</evidence>
<dbReference type="PANTHER" id="PTHR23402">
    <property type="entry name" value="PROTEASE FAMILY C15 PYROGLUTAMYL-PEPTIDASE I-RELATED"/>
    <property type="match status" value="1"/>
</dbReference>
<evidence type="ECO:0000256" key="8">
    <source>
        <dbReference type="ARBA" id="ARBA00031559"/>
    </source>
</evidence>
<keyword evidence="5" id="KW-0378">Hydrolase</keyword>
<sequence>MTRALITGFEPFGPNPVNPTQALVELLQTKYSGSGLEAQLLPVTFTGARGRIQALIEAKRPQIVLSCGLYADARQLHVERIAVNEQEGQDNSGFSPTRSAVDPADADGLFATINTASLLGKLKNAGFDAAISWHAGTYVCNTTLYSAIQATKTYGAKAGFLHVPTDVDVPKLAATLAAWVEEN</sequence>
<evidence type="ECO:0000256" key="3">
    <source>
        <dbReference type="ARBA" id="ARBA00022490"/>
    </source>
</evidence>
<dbReference type="PIRSF" id="PIRSF015592">
    <property type="entry name" value="Prld-crbxl_pptds"/>
    <property type="match status" value="1"/>
</dbReference>
<gene>
    <name evidence="9" type="ORF">M3I41_04055</name>
</gene>
<dbReference type="GO" id="GO:0005829">
    <property type="term" value="C:cytosol"/>
    <property type="evidence" value="ECO:0007669"/>
    <property type="project" value="InterPro"/>
</dbReference>
<dbReference type="Pfam" id="PF01470">
    <property type="entry name" value="Peptidase_C15"/>
    <property type="match status" value="1"/>
</dbReference>